<keyword evidence="1" id="KW-0472">Membrane</keyword>
<organism evidence="2 3">
    <name type="scientific">Gonapodya prolifera (strain JEL478)</name>
    <name type="common">Monoblepharis prolifera</name>
    <dbReference type="NCBI Taxonomy" id="1344416"/>
    <lineage>
        <taxon>Eukaryota</taxon>
        <taxon>Fungi</taxon>
        <taxon>Fungi incertae sedis</taxon>
        <taxon>Chytridiomycota</taxon>
        <taxon>Chytridiomycota incertae sedis</taxon>
        <taxon>Monoblepharidomycetes</taxon>
        <taxon>Monoblepharidales</taxon>
        <taxon>Gonapodyaceae</taxon>
        <taxon>Gonapodya</taxon>
    </lineage>
</organism>
<accession>A0A139AJ79</accession>
<evidence type="ECO:0000313" key="2">
    <source>
        <dbReference type="EMBL" id="KXS16842.1"/>
    </source>
</evidence>
<evidence type="ECO:0000256" key="1">
    <source>
        <dbReference type="SAM" id="Phobius"/>
    </source>
</evidence>
<dbReference type="Proteomes" id="UP000070544">
    <property type="component" value="Unassembled WGS sequence"/>
</dbReference>
<gene>
    <name evidence="2" type="ORF">M427DRAFT_30951</name>
</gene>
<sequence>MSSVANTPRMNRSPFGRRPRYFPVARLRDLSGPPPLIVIWVAALGSVFALLLILRCIYRARAAPSLAAADYAARTVAINSSNTALAPTYTPVALSDVPPPYTAIADPVTSGGVSQ</sequence>
<name>A0A139AJ79_GONPJ</name>
<protein>
    <submittedName>
        <fullName evidence="2">Uncharacterized protein</fullName>
    </submittedName>
</protein>
<keyword evidence="1" id="KW-0812">Transmembrane</keyword>
<reference evidence="2 3" key="1">
    <citation type="journal article" date="2015" name="Genome Biol. Evol.">
        <title>Phylogenomic analyses indicate that early fungi evolved digesting cell walls of algal ancestors of land plants.</title>
        <authorList>
            <person name="Chang Y."/>
            <person name="Wang S."/>
            <person name="Sekimoto S."/>
            <person name="Aerts A.L."/>
            <person name="Choi C."/>
            <person name="Clum A."/>
            <person name="LaButti K.M."/>
            <person name="Lindquist E.A."/>
            <person name="Yee Ngan C."/>
            <person name="Ohm R.A."/>
            <person name="Salamov A.A."/>
            <person name="Grigoriev I.V."/>
            <person name="Spatafora J.W."/>
            <person name="Berbee M.L."/>
        </authorList>
    </citation>
    <scope>NUCLEOTIDE SEQUENCE [LARGE SCALE GENOMIC DNA]</scope>
    <source>
        <strain evidence="2 3">JEL478</strain>
    </source>
</reference>
<evidence type="ECO:0000313" key="3">
    <source>
        <dbReference type="Proteomes" id="UP000070544"/>
    </source>
</evidence>
<dbReference type="EMBL" id="KQ965750">
    <property type="protein sequence ID" value="KXS16842.1"/>
    <property type="molecule type" value="Genomic_DNA"/>
</dbReference>
<keyword evidence="3" id="KW-1185">Reference proteome</keyword>
<proteinExistence type="predicted"/>
<feature type="transmembrane region" description="Helical" evidence="1">
    <location>
        <begin position="37"/>
        <end position="58"/>
    </location>
</feature>
<dbReference type="AlphaFoldDB" id="A0A139AJ79"/>
<keyword evidence="1" id="KW-1133">Transmembrane helix</keyword>